<dbReference type="EMBL" id="AGNK02001015">
    <property type="status" value="NOT_ANNOTATED_CDS"/>
    <property type="molecule type" value="Genomic_DNA"/>
</dbReference>
<dbReference type="InParanoid" id="K4A3M5"/>
<evidence type="ECO:0000313" key="1">
    <source>
        <dbReference type="EnsemblPlants" id="KQL24139"/>
    </source>
</evidence>
<reference evidence="2" key="1">
    <citation type="journal article" date="2012" name="Nat. Biotechnol.">
        <title>Reference genome sequence of the model plant Setaria.</title>
        <authorList>
            <person name="Bennetzen J.L."/>
            <person name="Schmutz J."/>
            <person name="Wang H."/>
            <person name="Percifield R."/>
            <person name="Hawkins J."/>
            <person name="Pontaroli A.C."/>
            <person name="Estep M."/>
            <person name="Feng L."/>
            <person name="Vaughn J.N."/>
            <person name="Grimwood J."/>
            <person name="Jenkins J."/>
            <person name="Barry K."/>
            <person name="Lindquist E."/>
            <person name="Hellsten U."/>
            <person name="Deshpande S."/>
            <person name="Wang X."/>
            <person name="Wu X."/>
            <person name="Mitros T."/>
            <person name="Triplett J."/>
            <person name="Yang X."/>
            <person name="Ye C.Y."/>
            <person name="Mauro-Herrera M."/>
            <person name="Wang L."/>
            <person name="Li P."/>
            <person name="Sharma M."/>
            <person name="Sharma R."/>
            <person name="Ronald P.C."/>
            <person name="Panaud O."/>
            <person name="Kellogg E.A."/>
            <person name="Brutnell T.P."/>
            <person name="Doust A.N."/>
            <person name="Tuskan G.A."/>
            <person name="Rokhsar D."/>
            <person name="Devos K.M."/>
        </authorList>
    </citation>
    <scope>NUCLEOTIDE SEQUENCE [LARGE SCALE GENOMIC DNA]</scope>
    <source>
        <strain evidence="2">cv. Yugu1</strain>
    </source>
</reference>
<keyword evidence="2" id="KW-1185">Reference proteome</keyword>
<dbReference type="EnsemblPlants" id="KQL24139">
    <property type="protein sequence ID" value="KQL24139"/>
    <property type="gene ID" value="SETIT_033478mg"/>
</dbReference>
<accession>K4A3M5</accession>
<sequence length="38" mass="4144">MCLKSSILLTCDQRSEAPANFRPLLLLSSSSSRRSSTS</sequence>
<evidence type="ECO:0000313" key="2">
    <source>
        <dbReference type="Proteomes" id="UP000004995"/>
    </source>
</evidence>
<reference evidence="1" key="2">
    <citation type="submission" date="2018-08" db="UniProtKB">
        <authorList>
            <consortium name="EnsemblPlants"/>
        </authorList>
    </citation>
    <scope>IDENTIFICATION</scope>
    <source>
        <strain evidence="1">Yugu1</strain>
    </source>
</reference>
<proteinExistence type="predicted"/>
<dbReference type="HOGENOM" id="CLU_3336439_0_0_1"/>
<name>K4A3M5_SETIT</name>
<dbReference type="AlphaFoldDB" id="K4A3M5"/>
<dbReference type="Proteomes" id="UP000004995">
    <property type="component" value="Unassembled WGS sequence"/>
</dbReference>
<dbReference type="Gramene" id="KQL24139">
    <property type="protein sequence ID" value="KQL24139"/>
    <property type="gene ID" value="SETIT_033478mg"/>
</dbReference>
<organism evidence="1 2">
    <name type="scientific">Setaria italica</name>
    <name type="common">Foxtail millet</name>
    <name type="synonym">Panicum italicum</name>
    <dbReference type="NCBI Taxonomy" id="4555"/>
    <lineage>
        <taxon>Eukaryota</taxon>
        <taxon>Viridiplantae</taxon>
        <taxon>Streptophyta</taxon>
        <taxon>Embryophyta</taxon>
        <taxon>Tracheophyta</taxon>
        <taxon>Spermatophyta</taxon>
        <taxon>Magnoliopsida</taxon>
        <taxon>Liliopsida</taxon>
        <taxon>Poales</taxon>
        <taxon>Poaceae</taxon>
        <taxon>PACMAD clade</taxon>
        <taxon>Panicoideae</taxon>
        <taxon>Panicodae</taxon>
        <taxon>Paniceae</taxon>
        <taxon>Cenchrinae</taxon>
        <taxon>Setaria</taxon>
    </lineage>
</organism>
<protein>
    <submittedName>
        <fullName evidence="1">Uncharacterized protein</fullName>
    </submittedName>
</protein>